<keyword evidence="2" id="KW-1185">Reference proteome</keyword>
<accession>A0A1N6LYA0</accession>
<name>A0A1N6LYA0_BABMR</name>
<dbReference type="EMBL" id="LN871599">
    <property type="protein sequence ID" value="SIO73856.1"/>
    <property type="molecule type" value="Genomic_DNA"/>
</dbReference>
<reference evidence="1 2" key="3">
    <citation type="journal article" date="2016" name="Sci. Rep.">
        <title>Genome-wide diversity and gene expression profiling of Babesia microti isolates identify polymorphic genes that mediate host-pathogen interactions.</title>
        <authorList>
            <person name="Silva J.C."/>
            <person name="Cornillot E."/>
            <person name="McCracken C."/>
            <person name="Usmani-Brown S."/>
            <person name="Dwivedi A."/>
            <person name="Ifeonu O.O."/>
            <person name="Crabtree J."/>
            <person name="Gotia H.T."/>
            <person name="Virji A.Z."/>
            <person name="Reynes C."/>
            <person name="Colinge J."/>
            <person name="Kumar V."/>
            <person name="Lawres L."/>
            <person name="Pazzi J.E."/>
            <person name="Pablo J.V."/>
            <person name="Hung C."/>
            <person name="Brancato J."/>
            <person name="Kumari P."/>
            <person name="Orvis J."/>
            <person name="Tretina K."/>
            <person name="Chibucos M."/>
            <person name="Ott S."/>
            <person name="Sadzewicz L."/>
            <person name="Sengamalay N."/>
            <person name="Shetty A.C."/>
            <person name="Su Q."/>
            <person name="Tallon L."/>
            <person name="Fraser C.M."/>
            <person name="Frutos R."/>
            <person name="Molina D.M."/>
            <person name="Krause P.J."/>
            <person name="Ben Mamoun C."/>
        </authorList>
    </citation>
    <scope>NUCLEOTIDE SEQUENCE [LARGE SCALE GENOMIC DNA]</scope>
    <source>
        <strain evidence="1 2">RI</strain>
    </source>
</reference>
<dbReference type="KEGG" id="bmic:BmR1_04g08985"/>
<proteinExistence type="predicted"/>
<dbReference type="GeneID" id="24426426"/>
<dbReference type="Proteomes" id="UP000002899">
    <property type="component" value="Chromosome IV"/>
</dbReference>
<sequence>MSCNSLIFYTKLIKAVTLITIYSFILCDTSYVSNDIELELCKNLDKISLGTSCLSDCEGNCSGKIPPDMIFLKESELSSLATDCPRGKYRVVCTPGNPVIANYPLCELTDTSFCKGQDCACWSTCINRSCDSASDKWPTSDNYKFGEETSKFMHKNDEITTAGCLLPSYRVLCVN</sequence>
<reference evidence="1 2" key="1">
    <citation type="journal article" date="2012" name="Nucleic Acids Res.">
        <title>Sequencing of the smallest Apicomplexan genome from the human pathogen Babesia microti.</title>
        <authorList>
            <person name="Cornillot E."/>
            <person name="Hadj-Kaddour K."/>
            <person name="Dassouli A."/>
            <person name="Noel B."/>
            <person name="Ranwez V."/>
            <person name="Vacherie B."/>
            <person name="Augagneur Y."/>
            <person name="Bres V."/>
            <person name="Duclos A."/>
            <person name="Randazzo S."/>
            <person name="Carcy B."/>
            <person name="Debierre-Grockiego F."/>
            <person name="Delbecq S."/>
            <person name="Moubri-Menage K."/>
            <person name="Shams-Eldin H."/>
            <person name="Usmani-Brown S."/>
            <person name="Bringaud F."/>
            <person name="Wincker P."/>
            <person name="Vivares C.P."/>
            <person name="Schwarz R.T."/>
            <person name="Schetters T.P."/>
            <person name="Krause P.J."/>
            <person name="Gorenflot A."/>
            <person name="Berry V."/>
            <person name="Barbe V."/>
            <person name="Ben Mamoun C."/>
        </authorList>
    </citation>
    <scope>NUCLEOTIDE SEQUENCE [LARGE SCALE GENOMIC DNA]</scope>
    <source>
        <strain evidence="1 2">RI</strain>
    </source>
</reference>
<organism evidence="1 2">
    <name type="scientific">Babesia microti (strain RI)</name>
    <dbReference type="NCBI Taxonomy" id="1133968"/>
    <lineage>
        <taxon>Eukaryota</taxon>
        <taxon>Sar</taxon>
        <taxon>Alveolata</taxon>
        <taxon>Apicomplexa</taxon>
        <taxon>Aconoidasida</taxon>
        <taxon>Piroplasmida</taxon>
        <taxon>Babesiidae</taxon>
        <taxon>Babesia</taxon>
    </lineage>
</organism>
<dbReference type="VEuPathDB" id="PiroplasmaDB:BmR1_04g08985"/>
<reference evidence="1 2" key="2">
    <citation type="journal article" date="2013" name="PLoS ONE">
        <title>Whole genome mapping and re-organization of the nuclear and mitochondrial genomes of Babesia microti isolates.</title>
        <authorList>
            <person name="Cornillot E."/>
            <person name="Dassouli A."/>
            <person name="Garg A."/>
            <person name="Pachikara N."/>
            <person name="Randazzo S."/>
            <person name="Depoix D."/>
            <person name="Carcy B."/>
            <person name="Delbecq S."/>
            <person name="Frutos R."/>
            <person name="Silva J.C."/>
            <person name="Sutton R."/>
            <person name="Krause P.J."/>
            <person name="Mamoun C.B."/>
        </authorList>
    </citation>
    <scope>NUCLEOTIDE SEQUENCE [LARGE SCALE GENOMIC DNA]</scope>
    <source>
        <strain evidence="1 2">RI</strain>
    </source>
</reference>
<protein>
    <submittedName>
        <fullName evidence="1">Uncharacterized protein</fullName>
    </submittedName>
</protein>
<evidence type="ECO:0000313" key="1">
    <source>
        <dbReference type="EMBL" id="SIO73856.1"/>
    </source>
</evidence>
<dbReference type="AlphaFoldDB" id="A0A1N6LYA0"/>
<dbReference type="RefSeq" id="XP_021337909.1">
    <property type="nucleotide sequence ID" value="XM_021482739.1"/>
</dbReference>
<evidence type="ECO:0000313" key="2">
    <source>
        <dbReference type="Proteomes" id="UP000002899"/>
    </source>
</evidence>